<dbReference type="InterPro" id="IPR036541">
    <property type="entry name" value="PLipase_A1_sf"/>
</dbReference>
<evidence type="ECO:0000313" key="23">
    <source>
        <dbReference type="Proteomes" id="UP000248536"/>
    </source>
</evidence>
<protein>
    <recommendedName>
        <fullName evidence="18">Phosphatidylcholine 1-acylhydrolase</fullName>
        <ecNumber evidence="6">3.1.1.32</ecNumber>
        <ecNumber evidence="7">3.1.1.4</ecNumber>
    </recommendedName>
</protein>
<evidence type="ECO:0000256" key="12">
    <source>
        <dbReference type="ARBA" id="ARBA00022801"/>
    </source>
</evidence>
<dbReference type="GO" id="GO:0046872">
    <property type="term" value="F:metal ion binding"/>
    <property type="evidence" value="ECO:0007669"/>
    <property type="project" value="UniProtKB-KW"/>
</dbReference>
<feature type="active site" description="Nucleophile" evidence="19">
    <location>
        <position position="150"/>
    </location>
</feature>
<dbReference type="AlphaFoldDB" id="A0A2Z4LRQ3"/>
<comment type="subunit">
    <text evidence="5">Homodimer; dimerization is reversible, and the dimeric form is the active one.</text>
</comment>
<comment type="cofactor">
    <cofactor evidence="20">
        <name>Ca(2+)</name>
        <dbReference type="ChEBI" id="CHEBI:29108"/>
    </cofactor>
    <text evidence="20">Binds 1 Ca(2+) ion per monomer.</text>
</comment>
<comment type="subcellular location">
    <subcellularLocation>
        <location evidence="3">Cell outer membrane</location>
        <topology evidence="3">Multi-pass membrane protein</topology>
    </subcellularLocation>
</comment>
<organism evidence="22 23">
    <name type="scientific">Flagellimonas maritima</name>
    <dbReference type="NCBI Taxonomy" id="1383885"/>
    <lineage>
        <taxon>Bacteria</taxon>
        <taxon>Pseudomonadati</taxon>
        <taxon>Bacteroidota</taxon>
        <taxon>Flavobacteriia</taxon>
        <taxon>Flavobacteriales</taxon>
        <taxon>Flavobacteriaceae</taxon>
        <taxon>Flagellimonas</taxon>
    </lineage>
</organism>
<evidence type="ECO:0000256" key="5">
    <source>
        <dbReference type="ARBA" id="ARBA00011702"/>
    </source>
</evidence>
<keyword evidence="12 22" id="KW-0378">Hydrolase</keyword>
<gene>
    <name evidence="22" type="primary">pldA</name>
    <name evidence="22" type="ORF">HME9304_01389</name>
</gene>
<keyword evidence="9" id="KW-0812">Transmembrane</keyword>
<keyword evidence="8" id="KW-1134">Transmembrane beta strand</keyword>
<dbReference type="PANTHER" id="PTHR40457">
    <property type="entry name" value="PHOSPHOLIPASE A1"/>
    <property type="match status" value="1"/>
</dbReference>
<comment type="catalytic activity">
    <reaction evidence="1">
        <text>a 1,2-diacyl-sn-glycero-3-phosphocholine + H2O = a 2-acyl-sn-glycero-3-phosphocholine + a fatty acid + H(+)</text>
        <dbReference type="Rhea" id="RHEA:18689"/>
        <dbReference type="ChEBI" id="CHEBI:15377"/>
        <dbReference type="ChEBI" id="CHEBI:15378"/>
        <dbReference type="ChEBI" id="CHEBI:28868"/>
        <dbReference type="ChEBI" id="CHEBI:57643"/>
        <dbReference type="ChEBI" id="CHEBI:57875"/>
        <dbReference type="EC" id="3.1.1.32"/>
    </reaction>
</comment>
<keyword evidence="10 20" id="KW-0479">Metal-binding</keyword>
<evidence type="ECO:0000256" key="4">
    <source>
        <dbReference type="ARBA" id="ARBA00010525"/>
    </source>
</evidence>
<keyword evidence="13 20" id="KW-0106">Calcium</keyword>
<keyword evidence="15" id="KW-0443">Lipid metabolism</keyword>
<accession>A0A2Z4LRQ3</accession>
<comment type="catalytic activity">
    <reaction evidence="2">
        <text>a 1,2-diacyl-sn-glycero-3-phosphocholine + H2O = a 1-acyl-sn-glycero-3-phosphocholine + a fatty acid + H(+)</text>
        <dbReference type="Rhea" id="RHEA:15801"/>
        <dbReference type="ChEBI" id="CHEBI:15377"/>
        <dbReference type="ChEBI" id="CHEBI:15378"/>
        <dbReference type="ChEBI" id="CHEBI:28868"/>
        <dbReference type="ChEBI" id="CHEBI:57643"/>
        <dbReference type="ChEBI" id="CHEBI:58168"/>
        <dbReference type="EC" id="3.1.1.4"/>
    </reaction>
</comment>
<dbReference type="SUPFAM" id="SSF56931">
    <property type="entry name" value="Outer membrane phospholipase A (OMPLA)"/>
    <property type="match status" value="1"/>
</dbReference>
<reference evidence="22 23" key="1">
    <citation type="submission" date="2018-06" db="EMBL/GenBank/DDBJ databases">
        <title>Spongiibacterium sp. HME9304 Genome sequencing and assembly.</title>
        <authorList>
            <person name="Kang H."/>
            <person name="Kim H."/>
            <person name="Joh K."/>
        </authorList>
    </citation>
    <scope>NUCLEOTIDE SEQUENCE [LARGE SCALE GENOMIC DNA]</scope>
    <source>
        <strain evidence="22 23">HME9304</strain>
    </source>
</reference>
<evidence type="ECO:0000256" key="6">
    <source>
        <dbReference type="ARBA" id="ARBA00013179"/>
    </source>
</evidence>
<evidence type="ECO:0000256" key="21">
    <source>
        <dbReference type="SAM" id="SignalP"/>
    </source>
</evidence>
<evidence type="ECO:0000256" key="17">
    <source>
        <dbReference type="ARBA" id="ARBA00023237"/>
    </source>
</evidence>
<evidence type="ECO:0000256" key="8">
    <source>
        <dbReference type="ARBA" id="ARBA00022452"/>
    </source>
</evidence>
<evidence type="ECO:0000256" key="16">
    <source>
        <dbReference type="ARBA" id="ARBA00023136"/>
    </source>
</evidence>
<comment type="similarity">
    <text evidence="4">Belongs to the phospholipase A1 family.</text>
</comment>
<evidence type="ECO:0000256" key="14">
    <source>
        <dbReference type="ARBA" id="ARBA00022963"/>
    </source>
</evidence>
<keyword evidence="17" id="KW-0998">Cell outer membrane</keyword>
<dbReference type="Proteomes" id="UP000248536">
    <property type="component" value="Chromosome"/>
</dbReference>
<dbReference type="PRINTS" id="PR01486">
    <property type="entry name" value="PHPHLIPASEA1"/>
</dbReference>
<dbReference type="Pfam" id="PF02253">
    <property type="entry name" value="PLA1"/>
    <property type="match status" value="1"/>
</dbReference>
<evidence type="ECO:0000256" key="1">
    <source>
        <dbReference type="ARBA" id="ARBA00000111"/>
    </source>
</evidence>
<dbReference type="EMBL" id="CP030104">
    <property type="protein sequence ID" value="AWX44389.1"/>
    <property type="molecule type" value="Genomic_DNA"/>
</dbReference>
<evidence type="ECO:0000256" key="13">
    <source>
        <dbReference type="ARBA" id="ARBA00022837"/>
    </source>
</evidence>
<dbReference type="GO" id="GO:0016042">
    <property type="term" value="P:lipid catabolic process"/>
    <property type="evidence" value="ECO:0007669"/>
    <property type="project" value="UniProtKB-KW"/>
</dbReference>
<evidence type="ECO:0000256" key="9">
    <source>
        <dbReference type="ARBA" id="ARBA00022692"/>
    </source>
</evidence>
<dbReference type="PANTHER" id="PTHR40457:SF1">
    <property type="entry name" value="PHOSPHOLIPASE A1"/>
    <property type="match status" value="1"/>
</dbReference>
<feature type="signal peptide" evidence="21">
    <location>
        <begin position="1"/>
        <end position="19"/>
    </location>
</feature>
<evidence type="ECO:0000256" key="19">
    <source>
        <dbReference type="PIRSR" id="PIRSR603187-1"/>
    </source>
</evidence>
<evidence type="ECO:0000256" key="11">
    <source>
        <dbReference type="ARBA" id="ARBA00022729"/>
    </source>
</evidence>
<dbReference type="KEGG" id="spon:HME9304_01389"/>
<evidence type="ECO:0000256" key="10">
    <source>
        <dbReference type="ARBA" id="ARBA00022723"/>
    </source>
</evidence>
<feature type="binding site" description="in dimeric form" evidence="20">
    <location>
        <position position="191"/>
    </location>
    <ligand>
        <name>Ca(2+)</name>
        <dbReference type="ChEBI" id="CHEBI:29108"/>
        <label>1</label>
    </ligand>
</feature>
<feature type="binding site" description="in dimeric form" evidence="20">
    <location>
        <position position="114"/>
    </location>
    <ligand>
        <name>Ca(2+)</name>
        <dbReference type="ChEBI" id="CHEBI:29108"/>
        <label>1</label>
    </ligand>
</feature>
<evidence type="ECO:0000313" key="22">
    <source>
        <dbReference type="EMBL" id="AWX44389.1"/>
    </source>
</evidence>
<keyword evidence="16" id="KW-0472">Membrane</keyword>
<dbReference type="InterPro" id="IPR003187">
    <property type="entry name" value="PLipase_A1"/>
</dbReference>
<dbReference type="EC" id="3.1.1.4" evidence="7"/>
<evidence type="ECO:0000256" key="20">
    <source>
        <dbReference type="PIRSR" id="PIRSR603187-2"/>
    </source>
</evidence>
<feature type="active site" description="Proton acceptor" evidence="19">
    <location>
        <position position="148"/>
    </location>
</feature>
<evidence type="ECO:0000256" key="18">
    <source>
        <dbReference type="ARBA" id="ARBA00032375"/>
    </source>
</evidence>
<evidence type="ECO:0000256" key="3">
    <source>
        <dbReference type="ARBA" id="ARBA00004571"/>
    </source>
</evidence>
<keyword evidence="11 21" id="KW-0732">Signal</keyword>
<feature type="binding site" description="in dimeric form" evidence="20">
    <location>
        <position position="153"/>
    </location>
    <ligand>
        <name>Ca(2+)</name>
        <dbReference type="ChEBI" id="CHEBI:29108"/>
        <label>1</label>
    </ligand>
</feature>
<keyword evidence="14" id="KW-0442">Lipid degradation</keyword>
<dbReference type="EC" id="3.1.1.32" evidence="6"/>
<feature type="chain" id="PRO_5016385105" description="Phosphatidylcholine 1-acylhydrolase" evidence="21">
    <location>
        <begin position="20"/>
        <end position="283"/>
    </location>
</feature>
<name>A0A2Z4LRQ3_9FLAO</name>
<evidence type="ECO:0000256" key="2">
    <source>
        <dbReference type="ARBA" id="ARBA00001604"/>
    </source>
</evidence>
<evidence type="ECO:0000256" key="7">
    <source>
        <dbReference type="ARBA" id="ARBA00013278"/>
    </source>
</evidence>
<dbReference type="GO" id="GO:0009279">
    <property type="term" value="C:cell outer membrane"/>
    <property type="evidence" value="ECO:0007669"/>
    <property type="project" value="UniProtKB-SubCell"/>
</dbReference>
<evidence type="ECO:0000256" key="15">
    <source>
        <dbReference type="ARBA" id="ARBA00023098"/>
    </source>
</evidence>
<dbReference type="Gene3D" id="2.40.230.10">
    <property type="entry name" value="Phospholipase A1"/>
    <property type="match status" value="1"/>
</dbReference>
<dbReference type="GO" id="GO:0004623">
    <property type="term" value="F:phospholipase A2 activity"/>
    <property type="evidence" value="ECO:0007669"/>
    <property type="project" value="UniProtKB-EC"/>
</dbReference>
<keyword evidence="23" id="KW-1185">Reference proteome</keyword>
<dbReference type="GO" id="GO:0008970">
    <property type="term" value="F:phospholipase A1 activity"/>
    <property type="evidence" value="ECO:0007669"/>
    <property type="project" value="UniProtKB-EC"/>
</dbReference>
<proteinExistence type="inferred from homology"/>
<sequence length="283" mass="32612">MSNIVLLTFLMSFIPLAYAQNDTIAVVSENKMVQGIDSTNFKKYIRSLPAFTMFGDNYFITGTTTGSDAFTSDGSDAKFEIGFKQRLTNLELPWETFPFITYRQKAFWDIYKESFPFRETNYNPALGLAKLFFNEEGLDYGLYFAFEHESNGRDGENNRSWNFFSLSYAKPMGEKLHIRAKAWLPVGDMEDNEDITSYRGYFNFGATYRVGSDVYFDLDVQPAYDEKIQGHVKACISFKISKSSNQFVYVQYFGGYSEDLVDYSQSVSNLRIGIVFKDLFLHF</sequence>